<dbReference type="Proteomes" id="UP000321424">
    <property type="component" value="Unassembled WGS sequence"/>
</dbReference>
<dbReference type="InterPro" id="IPR017853">
    <property type="entry name" value="GH"/>
</dbReference>
<protein>
    <submittedName>
        <fullName evidence="1">Uncharacterized protein</fullName>
    </submittedName>
</protein>
<gene>
    <name evidence="1" type="ORF">NN4_19010</name>
</gene>
<dbReference type="OrthoDB" id="4369457at2"/>
<keyword evidence="2" id="KW-1185">Reference proteome</keyword>
<name>A0A511M9Q1_9NOCA</name>
<accession>A0A511M9Q1</accession>
<dbReference type="EMBL" id="BJXA01000009">
    <property type="protein sequence ID" value="GEM37382.1"/>
    <property type="molecule type" value="Genomic_DNA"/>
</dbReference>
<evidence type="ECO:0000313" key="2">
    <source>
        <dbReference type="Proteomes" id="UP000321424"/>
    </source>
</evidence>
<sequence>MSGVYWADVSQFQVDASKRPIPIDDTYPHPVFAFRSNSGDRADVVFAENARRVRTMLDDGRLRVAIVYYFLWPDQANCDLHRQLLEESGLWRHPRVVSMVDVESAGGRISGDVSAEANDEITRLRGWYGDPRRVIGYYNPRADPTLWQSRPQDLLLVVPHYNGTPGDSYDFPGRFAHQYGDAILCPPFGRCDMNYTGMDLPELLEMLGIEGDSMSTAEDALYQIRGDATDSLAGNTGWKFLKPFDGFSVALGRIVDRLSVPEALGQLVFEATLRILPYRDGAKRNTAETVLGHAAAAHGSALDANDKLDALAQAVAHLQTTIDAQLKKD</sequence>
<proteinExistence type="predicted"/>
<evidence type="ECO:0000313" key="1">
    <source>
        <dbReference type="EMBL" id="GEM37382.1"/>
    </source>
</evidence>
<comment type="caution">
    <text evidence="1">The sequence shown here is derived from an EMBL/GenBank/DDBJ whole genome shotgun (WGS) entry which is preliminary data.</text>
</comment>
<dbReference type="SUPFAM" id="SSF51445">
    <property type="entry name" value="(Trans)glycosidases"/>
    <property type="match status" value="1"/>
</dbReference>
<dbReference type="RefSeq" id="WP_147129527.1">
    <property type="nucleotide sequence ID" value="NZ_BJXA01000009.1"/>
</dbReference>
<dbReference type="AlphaFoldDB" id="A0A511M9Q1"/>
<reference evidence="1 2" key="1">
    <citation type="submission" date="2019-07" db="EMBL/GenBank/DDBJ databases">
        <title>Whole genome shotgun sequence of Nocardia ninae NBRC 108245.</title>
        <authorList>
            <person name="Hosoyama A."/>
            <person name="Uohara A."/>
            <person name="Ohji S."/>
            <person name="Ichikawa N."/>
        </authorList>
    </citation>
    <scope>NUCLEOTIDE SEQUENCE [LARGE SCALE GENOMIC DNA]</scope>
    <source>
        <strain evidence="1 2">NBRC 108245</strain>
    </source>
</reference>
<organism evidence="1 2">
    <name type="scientific">Nocardia ninae NBRC 108245</name>
    <dbReference type="NCBI Taxonomy" id="1210091"/>
    <lineage>
        <taxon>Bacteria</taxon>
        <taxon>Bacillati</taxon>
        <taxon>Actinomycetota</taxon>
        <taxon>Actinomycetes</taxon>
        <taxon>Mycobacteriales</taxon>
        <taxon>Nocardiaceae</taxon>
        <taxon>Nocardia</taxon>
    </lineage>
</organism>